<comment type="caution">
    <text evidence="5">The sequence shown here is derived from an EMBL/GenBank/DDBJ whole genome shotgun (WGS) entry which is preliminary data.</text>
</comment>
<dbReference type="Proteomes" id="UP000031338">
    <property type="component" value="Unassembled WGS sequence"/>
</dbReference>
<proteinExistence type="inferred from homology"/>
<evidence type="ECO:0000256" key="2">
    <source>
        <dbReference type="ARBA" id="ARBA00023169"/>
    </source>
</evidence>
<feature type="transmembrane region" description="Helical" evidence="3">
    <location>
        <begin position="124"/>
        <end position="141"/>
    </location>
</feature>
<dbReference type="AlphaFoldDB" id="A0A0B8ZV03"/>
<evidence type="ECO:0000313" key="6">
    <source>
        <dbReference type="Proteomes" id="UP000031338"/>
    </source>
</evidence>
<accession>A0A0B8ZV03</accession>
<dbReference type="Pfam" id="PF02397">
    <property type="entry name" value="Bac_transf"/>
    <property type="match status" value="1"/>
</dbReference>
<evidence type="ECO:0000313" key="5">
    <source>
        <dbReference type="EMBL" id="KHS42076.1"/>
    </source>
</evidence>
<keyword evidence="2" id="KW-0270">Exopolysaccharide synthesis</keyword>
<dbReference type="GO" id="GO:0000271">
    <property type="term" value="P:polysaccharide biosynthetic process"/>
    <property type="evidence" value="ECO:0007669"/>
    <property type="project" value="UniProtKB-KW"/>
</dbReference>
<feature type="domain" description="Bacterial sugar transferase" evidence="4">
    <location>
        <begin position="250"/>
        <end position="430"/>
    </location>
</feature>
<comment type="similarity">
    <text evidence="1">Belongs to the bacterial sugar transferase family.</text>
</comment>
<keyword evidence="3" id="KW-0472">Membrane</keyword>
<dbReference type="InterPro" id="IPR003362">
    <property type="entry name" value="Bact_transf"/>
</dbReference>
<evidence type="ECO:0000256" key="3">
    <source>
        <dbReference type="SAM" id="Phobius"/>
    </source>
</evidence>
<evidence type="ECO:0000256" key="1">
    <source>
        <dbReference type="ARBA" id="ARBA00006464"/>
    </source>
</evidence>
<gene>
    <name evidence="5" type="ORF">NJ75_04442</name>
</gene>
<feature type="transmembrane region" description="Helical" evidence="3">
    <location>
        <begin position="252"/>
        <end position="276"/>
    </location>
</feature>
<dbReference type="PANTHER" id="PTHR30576">
    <property type="entry name" value="COLANIC BIOSYNTHESIS UDP-GLUCOSE LIPID CARRIER TRANSFERASE"/>
    <property type="match status" value="1"/>
</dbReference>
<reference evidence="5 6" key="1">
    <citation type="submission" date="2014-10" db="EMBL/GenBank/DDBJ databases">
        <title>Draft genome sequence of Novosphingobium subterraneum DSM 12447.</title>
        <authorList>
            <person name="Gan H.M."/>
            <person name="Gan H.Y."/>
            <person name="Savka M.A."/>
        </authorList>
    </citation>
    <scope>NUCLEOTIDE SEQUENCE [LARGE SCALE GENOMIC DNA]</scope>
    <source>
        <strain evidence="5 6">DSM 12447</strain>
    </source>
</reference>
<keyword evidence="5" id="KW-0808">Transferase</keyword>
<organism evidence="5 6">
    <name type="scientific">Novosphingobium subterraneum</name>
    <dbReference type="NCBI Taxonomy" id="48936"/>
    <lineage>
        <taxon>Bacteria</taxon>
        <taxon>Pseudomonadati</taxon>
        <taxon>Pseudomonadota</taxon>
        <taxon>Alphaproteobacteria</taxon>
        <taxon>Sphingomonadales</taxon>
        <taxon>Sphingomonadaceae</taxon>
        <taxon>Novosphingobium</taxon>
    </lineage>
</organism>
<evidence type="ECO:0000259" key="4">
    <source>
        <dbReference type="Pfam" id="PF02397"/>
    </source>
</evidence>
<protein>
    <submittedName>
        <fullName evidence="5">Sugar transferase</fullName>
    </submittedName>
</protein>
<dbReference type="PANTHER" id="PTHR30576:SF0">
    <property type="entry name" value="UNDECAPRENYL-PHOSPHATE N-ACETYLGALACTOSAMINYL 1-PHOSPHATE TRANSFERASE-RELATED"/>
    <property type="match status" value="1"/>
</dbReference>
<dbReference type="EMBL" id="JRVC01000033">
    <property type="protein sequence ID" value="KHS42076.1"/>
    <property type="molecule type" value="Genomic_DNA"/>
</dbReference>
<dbReference type="GO" id="GO:0016780">
    <property type="term" value="F:phosphotransferase activity, for other substituted phosphate groups"/>
    <property type="evidence" value="ECO:0007669"/>
    <property type="project" value="TreeGrafter"/>
</dbReference>
<feature type="transmembrane region" description="Helical" evidence="3">
    <location>
        <begin position="97"/>
        <end position="118"/>
    </location>
</feature>
<feature type="transmembrane region" description="Helical" evidence="3">
    <location>
        <begin position="65"/>
        <end position="85"/>
    </location>
</feature>
<sequence>MEYRPIIAAQSTVRIVPTPAAPGFVRVVLVSNRYLLGIALILVALVPLFLDALHDTFRSRVRTDIALLPTYIASFGAVCLGHLSLRRIAVLPLVSGASLIFPTFLASFTVGFFVLFILRIPLGLPHLLGSFVTACTWYFFASVMRARYVRPIVGLVGVSPTEAAQLSERIHWQILREPRLPQGISAVAFDPHSNLSMRWSSFITRLVLQGVPVYHLAHMEEGLTGRVKFTEHSDNEFGALLPSLFYLKIKRVIDVVVALLALPFVACIVALVSVLIRLESPGPAIFCQVRMGHRGRPFVCFKLRTMHTAMDGPAFTEEGDRRVTRLGAYLRKWRIDELPQVWNVALGEMSWIGPRPEAIGLARHYERHVPFYGYRHAVRPGITGWAAVHQGNVAMLEAAQEKLEFDFFYIRYFSFWLDVLIVLKTIRTVLTGFGSR</sequence>
<feature type="transmembrane region" description="Helical" evidence="3">
    <location>
        <begin position="34"/>
        <end position="53"/>
    </location>
</feature>
<name>A0A0B8ZV03_9SPHN</name>
<dbReference type="PATRIC" id="fig|48936.3.peg.4482"/>
<dbReference type="STRING" id="48936.NJ75_04442"/>
<keyword evidence="3" id="KW-1133">Transmembrane helix</keyword>
<keyword evidence="3" id="KW-0812">Transmembrane</keyword>
<dbReference type="RefSeq" id="WP_156135934.1">
    <property type="nucleotide sequence ID" value="NZ_JRVC01000033.1"/>
</dbReference>
<keyword evidence="6" id="KW-1185">Reference proteome</keyword>